<keyword evidence="3" id="KW-0255">Endonuclease</keyword>
<proteinExistence type="inferred from homology"/>
<sequence length="293" mass="34343">MRSMTGYGKAQYQTEDWNIIIEMRTVNHRFLDISSQIPNFLLPIENKIKQMIKKHLHRGRVELSIQIQGEQLQQQRMRTNWNLVRQYVEQLKEVQKELNLAGEITIDLVARLPQVMEIEEEDSKMSSHLDSIILEKIAEALKQVEEMRKKEGQNLCIDILNYIRNIENKLKWLGERRNIVIIEYQERIKARMDEYLQDAPIIDQTKLNQDIAVLAEKGDISEELARLHSHINQFASLVHEVGAVGRRLDFIVQEMHRECNTIGSKSNDAGISEQIIHMKSDLEKIKEQIQNIE</sequence>
<dbReference type="EMBL" id="QGTD01000008">
    <property type="protein sequence ID" value="PWU68922.1"/>
    <property type="molecule type" value="Genomic_DNA"/>
</dbReference>
<evidence type="ECO:0000259" key="6">
    <source>
        <dbReference type="Pfam" id="PF03755"/>
    </source>
</evidence>
<protein>
    <submittedName>
        <fullName evidence="8">YicC family protein</fullName>
    </submittedName>
</protein>
<reference evidence="8 9" key="1">
    <citation type="submission" date="2018-05" db="EMBL/GenBank/DDBJ databases">
        <title>Genomic analysis of Gracilibacillus dipsosauri DD1 reveals novel features of a salt-tolerant amylase.</title>
        <authorList>
            <person name="Deutch C.E."/>
            <person name="Yang S."/>
        </authorList>
    </citation>
    <scope>NUCLEOTIDE SEQUENCE [LARGE SCALE GENOMIC DNA]</scope>
    <source>
        <strain evidence="8 9">DD1</strain>
    </source>
</reference>
<evidence type="ECO:0000313" key="9">
    <source>
        <dbReference type="Proteomes" id="UP000245624"/>
    </source>
</evidence>
<keyword evidence="9" id="KW-1185">Reference proteome</keyword>
<dbReference type="GO" id="GO:0004521">
    <property type="term" value="F:RNA endonuclease activity"/>
    <property type="evidence" value="ECO:0007669"/>
    <property type="project" value="InterPro"/>
</dbReference>
<gene>
    <name evidence="8" type="ORF">DLJ74_10945</name>
</gene>
<dbReference type="Pfam" id="PF08340">
    <property type="entry name" value="YicC-like_C"/>
    <property type="match status" value="1"/>
</dbReference>
<dbReference type="OrthoDB" id="9771229at2"/>
<feature type="domain" description="Endoribonuclease YicC-like C-terminal" evidence="7">
    <location>
        <begin position="177"/>
        <end position="293"/>
    </location>
</feature>
<dbReference type="InterPro" id="IPR013551">
    <property type="entry name" value="YicC-like_C"/>
</dbReference>
<feature type="domain" description="Endoribonuclease YicC-like N-terminal" evidence="6">
    <location>
        <begin position="1"/>
        <end position="155"/>
    </location>
</feature>
<evidence type="ECO:0000256" key="1">
    <source>
        <dbReference type="ARBA" id="ARBA00001968"/>
    </source>
</evidence>
<organism evidence="8 9">
    <name type="scientific">Gracilibacillus dipsosauri</name>
    <dbReference type="NCBI Taxonomy" id="178340"/>
    <lineage>
        <taxon>Bacteria</taxon>
        <taxon>Bacillati</taxon>
        <taxon>Bacillota</taxon>
        <taxon>Bacilli</taxon>
        <taxon>Bacillales</taxon>
        <taxon>Bacillaceae</taxon>
        <taxon>Gracilibacillus</taxon>
    </lineage>
</organism>
<keyword evidence="4" id="KW-0378">Hydrolase</keyword>
<dbReference type="NCBIfam" id="TIGR00255">
    <property type="entry name" value="YicC/YloC family endoribonuclease"/>
    <property type="match status" value="1"/>
</dbReference>
<dbReference type="Proteomes" id="UP000245624">
    <property type="component" value="Unassembled WGS sequence"/>
</dbReference>
<evidence type="ECO:0000256" key="5">
    <source>
        <dbReference type="ARBA" id="ARBA00035648"/>
    </source>
</evidence>
<comment type="similarity">
    <text evidence="5">Belongs to the YicC/YloC family.</text>
</comment>
<name>A0A317KZE3_9BACI</name>
<dbReference type="InterPro" id="IPR013527">
    <property type="entry name" value="YicC-like_N"/>
</dbReference>
<dbReference type="PANTHER" id="PTHR30636:SF3">
    <property type="entry name" value="UPF0701 PROTEIN YICC"/>
    <property type="match status" value="1"/>
</dbReference>
<evidence type="ECO:0000259" key="7">
    <source>
        <dbReference type="Pfam" id="PF08340"/>
    </source>
</evidence>
<evidence type="ECO:0000256" key="4">
    <source>
        <dbReference type="ARBA" id="ARBA00022801"/>
    </source>
</evidence>
<dbReference type="Pfam" id="PF03755">
    <property type="entry name" value="YicC-like_N"/>
    <property type="match status" value="1"/>
</dbReference>
<evidence type="ECO:0000256" key="3">
    <source>
        <dbReference type="ARBA" id="ARBA00022759"/>
    </source>
</evidence>
<dbReference type="RefSeq" id="WP_109984465.1">
    <property type="nucleotide sequence ID" value="NZ_QGTD01000008.1"/>
</dbReference>
<evidence type="ECO:0000313" key="8">
    <source>
        <dbReference type="EMBL" id="PWU68922.1"/>
    </source>
</evidence>
<accession>A0A317KZE3</accession>
<dbReference type="AlphaFoldDB" id="A0A317KZE3"/>
<dbReference type="GO" id="GO:0016787">
    <property type="term" value="F:hydrolase activity"/>
    <property type="evidence" value="ECO:0007669"/>
    <property type="project" value="UniProtKB-KW"/>
</dbReference>
<evidence type="ECO:0000256" key="2">
    <source>
        <dbReference type="ARBA" id="ARBA00022722"/>
    </source>
</evidence>
<keyword evidence="2" id="KW-0540">Nuclease</keyword>
<dbReference type="PANTHER" id="PTHR30636">
    <property type="entry name" value="UPF0701 PROTEIN YICC"/>
    <property type="match status" value="1"/>
</dbReference>
<comment type="caution">
    <text evidence="8">The sequence shown here is derived from an EMBL/GenBank/DDBJ whole genome shotgun (WGS) entry which is preliminary data.</text>
</comment>
<comment type="cofactor">
    <cofactor evidence="1">
        <name>a divalent metal cation</name>
        <dbReference type="ChEBI" id="CHEBI:60240"/>
    </cofactor>
</comment>
<dbReference type="InterPro" id="IPR005229">
    <property type="entry name" value="YicC/YloC-like"/>
</dbReference>